<keyword evidence="2" id="KW-1185">Reference proteome</keyword>
<accession>A0A8X6WLC5</accession>
<evidence type="ECO:0000313" key="2">
    <source>
        <dbReference type="Proteomes" id="UP000886998"/>
    </source>
</evidence>
<name>A0A8X6WLC5_9ARAC</name>
<dbReference type="AlphaFoldDB" id="A0A8X6WLC5"/>
<comment type="caution">
    <text evidence="1">The sequence shown here is derived from an EMBL/GenBank/DDBJ whole genome shotgun (WGS) entry which is preliminary data.</text>
</comment>
<sequence length="108" mass="12188">MRDKSNEDPRIVLRAMYGRNADDIDVVVNEKSYQMTNLAYADSNQNVNEAPDYSISFTVKEKVFSEVAIVLIVVFVPLKSGVRSFRIIVLSVFLSFKRGKSNPQIVGK</sequence>
<dbReference type="Proteomes" id="UP000886998">
    <property type="component" value="Unassembled WGS sequence"/>
</dbReference>
<evidence type="ECO:0000313" key="1">
    <source>
        <dbReference type="EMBL" id="GFY37223.1"/>
    </source>
</evidence>
<reference evidence="1" key="1">
    <citation type="submission" date="2020-08" db="EMBL/GenBank/DDBJ databases">
        <title>Multicomponent nature underlies the extraordinary mechanical properties of spider dragline silk.</title>
        <authorList>
            <person name="Kono N."/>
            <person name="Nakamura H."/>
            <person name="Mori M."/>
            <person name="Yoshida Y."/>
            <person name="Ohtoshi R."/>
            <person name="Malay A.D."/>
            <person name="Moran D.A.P."/>
            <person name="Tomita M."/>
            <person name="Numata K."/>
            <person name="Arakawa K."/>
        </authorList>
    </citation>
    <scope>NUCLEOTIDE SEQUENCE</scope>
</reference>
<proteinExistence type="predicted"/>
<organism evidence="1 2">
    <name type="scientific">Trichonephila inaurata madagascariensis</name>
    <dbReference type="NCBI Taxonomy" id="2747483"/>
    <lineage>
        <taxon>Eukaryota</taxon>
        <taxon>Metazoa</taxon>
        <taxon>Ecdysozoa</taxon>
        <taxon>Arthropoda</taxon>
        <taxon>Chelicerata</taxon>
        <taxon>Arachnida</taxon>
        <taxon>Araneae</taxon>
        <taxon>Araneomorphae</taxon>
        <taxon>Entelegynae</taxon>
        <taxon>Araneoidea</taxon>
        <taxon>Nephilidae</taxon>
        <taxon>Trichonephila</taxon>
        <taxon>Trichonephila inaurata</taxon>
    </lineage>
</organism>
<dbReference type="EMBL" id="BMAV01000183">
    <property type="protein sequence ID" value="GFY37223.1"/>
    <property type="molecule type" value="Genomic_DNA"/>
</dbReference>
<gene>
    <name evidence="1" type="ORF">TNIN_168041</name>
</gene>
<dbReference type="OrthoDB" id="6437477at2759"/>
<protein>
    <submittedName>
        <fullName evidence="1">Uncharacterized protein</fullName>
    </submittedName>
</protein>